<dbReference type="InterPro" id="IPR018053">
    <property type="entry name" value="Glyco_hydro_32_AS"/>
</dbReference>
<evidence type="ECO:0000256" key="3">
    <source>
        <dbReference type="ARBA" id="ARBA00023295"/>
    </source>
</evidence>
<dbReference type="SMART" id="SM00640">
    <property type="entry name" value="Glyco_32"/>
    <property type="match status" value="1"/>
</dbReference>
<dbReference type="InterPro" id="IPR023296">
    <property type="entry name" value="Glyco_hydro_beta-prop_sf"/>
</dbReference>
<sequence>MKVLPKTYLLPVFLFLLNLGCQKVKDNEFSIPTAVSLTSNPDQLFKEPYRPQFHFSPQKKWMNDPNGMVFYKGVYHLFYQYYPDDIVWGPMHWGHATSTDLIHWQHKKIALFPDKLGLIFSGSAVIDYNNTSGLGTTEHPPMIAIFTYHNMAFEKAGKINTQSQGLAYSLDEGETWKKYERNPIIGNTNKKDFRDPKVFWNSDTKLWTMALVAGDRAEFYTSKNLIDWTKESEFGKQYGAHGGVWECPDIFKLKVNGNEEEKWILIISINPGAPNGGSGTQYFVGDFDGKTFTSAQKEPKWIDFGTDNYAGVTYNDAPNNQRIFIGWMSNWLYARNTPTKNWRSAMTLPRTLELTKINGEYLLKNKPVAAFKKLQKPAFTSNKIPLKANQKTDFKYEAFNQSEIRFNAANKDLQLVFSNDVKDSLVLHYNPKSKTFSIDRRKSGKVAFEKNFGKDIHKSNVSALVTNQIDFQIILDWSSIELFLNDGLYSFTEQIFPQKPYTQLNILSTEDQELQDFTISSISSIWPKKIAKNE</sequence>
<dbReference type="Pfam" id="PF00251">
    <property type="entry name" value="Glyco_hydro_32N"/>
    <property type="match status" value="1"/>
</dbReference>
<evidence type="ECO:0000256" key="2">
    <source>
        <dbReference type="ARBA" id="ARBA00022801"/>
    </source>
</evidence>
<dbReference type="GO" id="GO:0005737">
    <property type="term" value="C:cytoplasm"/>
    <property type="evidence" value="ECO:0007669"/>
    <property type="project" value="TreeGrafter"/>
</dbReference>
<protein>
    <submittedName>
        <fullName evidence="7">Levanase</fullName>
        <ecNumber evidence="7">3.2.1.80</ecNumber>
    </submittedName>
</protein>
<comment type="similarity">
    <text evidence="1 4">Belongs to the glycosyl hydrolase 32 family.</text>
</comment>
<dbReference type="AlphaFoldDB" id="A0A199XML0"/>
<evidence type="ECO:0000259" key="5">
    <source>
        <dbReference type="Pfam" id="PF00251"/>
    </source>
</evidence>
<feature type="domain" description="Glycosyl hydrolase family 32 N-terminal" evidence="5">
    <location>
        <begin position="54"/>
        <end position="363"/>
    </location>
</feature>
<reference evidence="7 8" key="1">
    <citation type="submission" date="2016-06" db="EMBL/GenBank/DDBJ databases">
        <title>Draft genome sequence of Flavobacterium succinicans strain DD5b.</title>
        <authorList>
            <person name="Poehlein A."/>
            <person name="Daniel R."/>
            <person name="Simeonova D.D."/>
        </authorList>
    </citation>
    <scope>NUCLEOTIDE SEQUENCE [LARGE SCALE GENOMIC DNA]</scope>
    <source>
        <strain evidence="7 8">DD5b</strain>
    </source>
</reference>
<dbReference type="SUPFAM" id="SSF75005">
    <property type="entry name" value="Arabinanase/levansucrase/invertase"/>
    <property type="match status" value="1"/>
</dbReference>
<dbReference type="GO" id="GO:0051669">
    <property type="term" value="F:fructan beta-fructosidase activity"/>
    <property type="evidence" value="ECO:0007669"/>
    <property type="project" value="UniProtKB-EC"/>
</dbReference>
<dbReference type="PANTHER" id="PTHR42800">
    <property type="entry name" value="EXOINULINASE INUD (AFU_ORTHOLOGUE AFUA_5G00480)"/>
    <property type="match status" value="1"/>
</dbReference>
<dbReference type="SUPFAM" id="SSF49899">
    <property type="entry name" value="Concanavalin A-like lectins/glucanases"/>
    <property type="match status" value="1"/>
</dbReference>
<gene>
    <name evidence="7" type="primary">sacC</name>
    <name evidence="7" type="ORF">FLB_25610</name>
</gene>
<evidence type="ECO:0000313" key="8">
    <source>
        <dbReference type="Proteomes" id="UP000093807"/>
    </source>
</evidence>
<organism evidence="7 8">
    <name type="scientific">Flavobacterium succinicans</name>
    <dbReference type="NCBI Taxonomy" id="29536"/>
    <lineage>
        <taxon>Bacteria</taxon>
        <taxon>Pseudomonadati</taxon>
        <taxon>Bacteroidota</taxon>
        <taxon>Flavobacteriia</taxon>
        <taxon>Flavobacteriales</taxon>
        <taxon>Flavobacteriaceae</taxon>
        <taxon>Flavobacterium</taxon>
    </lineage>
</organism>
<accession>A0A199XML0</accession>
<dbReference type="EMBL" id="JMTM01000070">
    <property type="protein sequence ID" value="OAZ02890.1"/>
    <property type="molecule type" value="Genomic_DNA"/>
</dbReference>
<dbReference type="PATRIC" id="fig|29536.5.peg.2661"/>
<keyword evidence="3 4" id="KW-0326">Glycosidase</keyword>
<dbReference type="PANTHER" id="PTHR42800:SF1">
    <property type="entry name" value="EXOINULINASE INUD (AFU_ORTHOLOGUE AFUA_5G00480)"/>
    <property type="match status" value="1"/>
</dbReference>
<name>A0A199XML0_9FLAO</name>
<dbReference type="RefSeq" id="WP_064716488.1">
    <property type="nucleotide sequence ID" value="NZ_JMTM01000070.1"/>
</dbReference>
<dbReference type="InterPro" id="IPR013320">
    <property type="entry name" value="ConA-like_dom_sf"/>
</dbReference>
<proteinExistence type="inferred from homology"/>
<feature type="domain" description="Glycosyl hydrolase family 32 C-terminal" evidence="6">
    <location>
        <begin position="381"/>
        <end position="520"/>
    </location>
</feature>
<dbReference type="OrthoDB" id="9759709at2"/>
<dbReference type="CDD" id="cd18622">
    <property type="entry name" value="GH32_Inu-like"/>
    <property type="match status" value="1"/>
</dbReference>
<dbReference type="Gene3D" id="2.60.120.560">
    <property type="entry name" value="Exo-inulinase, domain 1"/>
    <property type="match status" value="1"/>
</dbReference>
<keyword evidence="2 4" id="KW-0378">Hydrolase</keyword>
<dbReference type="Gene3D" id="2.115.10.20">
    <property type="entry name" value="Glycosyl hydrolase domain, family 43"/>
    <property type="match status" value="1"/>
</dbReference>
<evidence type="ECO:0000313" key="7">
    <source>
        <dbReference type="EMBL" id="OAZ02890.1"/>
    </source>
</evidence>
<dbReference type="GO" id="GO:0004575">
    <property type="term" value="F:sucrose alpha-glucosidase activity"/>
    <property type="evidence" value="ECO:0007669"/>
    <property type="project" value="TreeGrafter"/>
</dbReference>
<evidence type="ECO:0000259" key="6">
    <source>
        <dbReference type="Pfam" id="PF08244"/>
    </source>
</evidence>
<dbReference type="PROSITE" id="PS00609">
    <property type="entry name" value="GLYCOSYL_HYDROL_F32"/>
    <property type="match status" value="1"/>
</dbReference>
<dbReference type="GO" id="GO:0005987">
    <property type="term" value="P:sucrose catabolic process"/>
    <property type="evidence" value="ECO:0007669"/>
    <property type="project" value="TreeGrafter"/>
</dbReference>
<dbReference type="InterPro" id="IPR013148">
    <property type="entry name" value="Glyco_hydro_32_N"/>
</dbReference>
<dbReference type="InterPro" id="IPR001362">
    <property type="entry name" value="Glyco_hydro_32"/>
</dbReference>
<dbReference type="Pfam" id="PF08244">
    <property type="entry name" value="Glyco_hydro_32C"/>
    <property type="match status" value="1"/>
</dbReference>
<evidence type="ECO:0000256" key="4">
    <source>
        <dbReference type="RuleBase" id="RU362110"/>
    </source>
</evidence>
<dbReference type="Proteomes" id="UP000093807">
    <property type="component" value="Unassembled WGS sequence"/>
</dbReference>
<comment type="caution">
    <text evidence="7">The sequence shown here is derived from an EMBL/GenBank/DDBJ whole genome shotgun (WGS) entry which is preliminary data.</text>
</comment>
<keyword evidence="8" id="KW-1185">Reference proteome</keyword>
<dbReference type="InterPro" id="IPR013189">
    <property type="entry name" value="Glyco_hydro_32_C"/>
</dbReference>
<dbReference type="EC" id="3.2.1.80" evidence="7"/>
<evidence type="ECO:0000256" key="1">
    <source>
        <dbReference type="ARBA" id="ARBA00009902"/>
    </source>
</evidence>